<dbReference type="Pfam" id="PF02899">
    <property type="entry name" value="Phage_int_SAM_1"/>
    <property type="match status" value="1"/>
</dbReference>
<evidence type="ECO:0000256" key="3">
    <source>
        <dbReference type="ARBA" id="ARBA00022618"/>
    </source>
</evidence>
<dbReference type="Gene3D" id="1.10.150.130">
    <property type="match status" value="1"/>
</dbReference>
<evidence type="ECO:0000256" key="5">
    <source>
        <dbReference type="ARBA" id="ARBA00022908"/>
    </source>
</evidence>
<dbReference type="InterPro" id="IPR004107">
    <property type="entry name" value="Integrase_SAM-like_N"/>
</dbReference>
<feature type="domain" description="Core-binding (CB)" evidence="11">
    <location>
        <begin position="1"/>
        <end position="84"/>
    </location>
</feature>
<keyword evidence="4" id="KW-0159">Chromosome partition</keyword>
<keyword evidence="5" id="KW-0229">DNA integration</keyword>
<evidence type="ECO:0000313" key="12">
    <source>
        <dbReference type="EMBL" id="NBG66599.1"/>
    </source>
</evidence>
<dbReference type="InterPro" id="IPR050090">
    <property type="entry name" value="Tyrosine_recombinase_XerCD"/>
</dbReference>
<dbReference type="InterPro" id="IPR013762">
    <property type="entry name" value="Integrase-like_cat_sf"/>
</dbReference>
<keyword evidence="2" id="KW-0963">Cytoplasm</keyword>
<evidence type="ECO:0000256" key="1">
    <source>
        <dbReference type="ARBA" id="ARBA00004496"/>
    </source>
</evidence>
<dbReference type="RefSeq" id="WP_160633556.1">
    <property type="nucleotide sequence ID" value="NZ_WWNE01000008.1"/>
</dbReference>
<evidence type="ECO:0000256" key="2">
    <source>
        <dbReference type="ARBA" id="ARBA00022490"/>
    </source>
</evidence>
<dbReference type="Pfam" id="PF00589">
    <property type="entry name" value="Phage_integrase"/>
    <property type="match status" value="1"/>
</dbReference>
<evidence type="ECO:0000256" key="7">
    <source>
        <dbReference type="ARBA" id="ARBA00023172"/>
    </source>
</evidence>
<dbReference type="PROSITE" id="PS51898">
    <property type="entry name" value="TYR_RECOMBINASE"/>
    <property type="match status" value="1"/>
</dbReference>
<keyword evidence="8" id="KW-0131">Cell cycle</keyword>
<evidence type="ECO:0000259" key="10">
    <source>
        <dbReference type="PROSITE" id="PS51898"/>
    </source>
</evidence>
<keyword evidence="7" id="KW-0233">DNA recombination</keyword>
<dbReference type="AlphaFoldDB" id="A0A6N9NL64"/>
<reference evidence="12 13" key="1">
    <citation type="submission" date="2019-12" db="EMBL/GenBank/DDBJ databases">
        <authorList>
            <person name="Zhao J."/>
        </authorList>
    </citation>
    <scope>NUCLEOTIDE SEQUENCE [LARGE SCALE GENOMIC DNA]</scope>
    <source>
        <strain evidence="12 13">S-15</strain>
    </source>
</reference>
<evidence type="ECO:0000313" key="13">
    <source>
        <dbReference type="Proteomes" id="UP000470771"/>
    </source>
</evidence>
<comment type="subcellular location">
    <subcellularLocation>
        <location evidence="1">Cytoplasm</location>
    </subcellularLocation>
</comment>
<dbReference type="InterPro" id="IPR002104">
    <property type="entry name" value="Integrase_catalytic"/>
</dbReference>
<keyword evidence="6 9" id="KW-0238">DNA-binding</keyword>
<dbReference type="PANTHER" id="PTHR30349:SF77">
    <property type="entry name" value="TYROSINE RECOMBINASE XERC"/>
    <property type="match status" value="1"/>
</dbReference>
<dbReference type="PANTHER" id="PTHR30349">
    <property type="entry name" value="PHAGE INTEGRASE-RELATED"/>
    <property type="match status" value="1"/>
</dbReference>
<evidence type="ECO:0000256" key="4">
    <source>
        <dbReference type="ARBA" id="ARBA00022829"/>
    </source>
</evidence>
<dbReference type="Proteomes" id="UP000470771">
    <property type="component" value="Unassembled WGS sequence"/>
</dbReference>
<accession>A0A6N9NL64</accession>
<protein>
    <submittedName>
        <fullName evidence="12">Tyrosine-type recombinase/integrase</fullName>
    </submittedName>
</protein>
<dbReference type="GO" id="GO:0007059">
    <property type="term" value="P:chromosome segregation"/>
    <property type="evidence" value="ECO:0007669"/>
    <property type="project" value="UniProtKB-KW"/>
</dbReference>
<organism evidence="12 13">
    <name type="scientific">Acidiluteibacter ferrifornacis</name>
    <dbReference type="NCBI Taxonomy" id="2692424"/>
    <lineage>
        <taxon>Bacteria</taxon>
        <taxon>Pseudomonadati</taxon>
        <taxon>Bacteroidota</taxon>
        <taxon>Flavobacteriia</taxon>
        <taxon>Flavobacteriales</taxon>
        <taxon>Cryomorphaceae</taxon>
        <taxon>Acidiluteibacter</taxon>
    </lineage>
</organism>
<comment type="caution">
    <text evidence="12">The sequence shown here is derived from an EMBL/GenBank/DDBJ whole genome shotgun (WGS) entry which is preliminary data.</text>
</comment>
<keyword evidence="13" id="KW-1185">Reference proteome</keyword>
<evidence type="ECO:0000256" key="6">
    <source>
        <dbReference type="ARBA" id="ARBA00023125"/>
    </source>
</evidence>
<gene>
    <name evidence="12" type="ORF">GQN54_10760</name>
</gene>
<dbReference type="InterPro" id="IPR011010">
    <property type="entry name" value="DNA_brk_join_enz"/>
</dbReference>
<evidence type="ECO:0000256" key="9">
    <source>
        <dbReference type="PROSITE-ProRule" id="PRU01248"/>
    </source>
</evidence>
<dbReference type="GO" id="GO:0051301">
    <property type="term" value="P:cell division"/>
    <property type="evidence" value="ECO:0007669"/>
    <property type="project" value="UniProtKB-KW"/>
</dbReference>
<dbReference type="PROSITE" id="PS51900">
    <property type="entry name" value="CB"/>
    <property type="match status" value="1"/>
</dbReference>
<keyword evidence="3" id="KW-0132">Cell division</keyword>
<dbReference type="InterPro" id="IPR010998">
    <property type="entry name" value="Integrase_recombinase_N"/>
</dbReference>
<dbReference type="SUPFAM" id="SSF56349">
    <property type="entry name" value="DNA breaking-rejoining enzymes"/>
    <property type="match status" value="1"/>
</dbReference>
<dbReference type="Gene3D" id="1.10.443.10">
    <property type="entry name" value="Intergrase catalytic core"/>
    <property type="match status" value="1"/>
</dbReference>
<sequence length="292" mass="34517">MLKKFIDFLRNEKRCSENTILAYQNDLVQFSEFLEEQYSIKLEEEEIFSDHIRSWMVFMVDSGISSRTINRKMTTLKSYFKFLLQKKIVNANPTYKIRSLKNHRKLPQFVSEKEMFQLFESYFVEDSYECSRDRIILELFYATGIRLSELINLKFRDIDYSKGVMKVLGKRNKERFVPLYTELLQRLSALQMLNQELVSNADFVFLTKKGTKIYSRLVYRIVNTYLSQASNSEKRSPHVLRHTFATHLLNNGAELNTIKELLGHTSLAATQVYTHNSIEKLKMIYQQAHPRA</sequence>
<dbReference type="InterPro" id="IPR044068">
    <property type="entry name" value="CB"/>
</dbReference>
<dbReference type="GO" id="GO:0015074">
    <property type="term" value="P:DNA integration"/>
    <property type="evidence" value="ECO:0007669"/>
    <property type="project" value="UniProtKB-KW"/>
</dbReference>
<name>A0A6N9NL64_9FLAO</name>
<feature type="domain" description="Tyr recombinase" evidence="10">
    <location>
        <begin position="105"/>
        <end position="286"/>
    </location>
</feature>
<evidence type="ECO:0000259" key="11">
    <source>
        <dbReference type="PROSITE" id="PS51900"/>
    </source>
</evidence>
<dbReference type="GO" id="GO:0005737">
    <property type="term" value="C:cytoplasm"/>
    <property type="evidence" value="ECO:0007669"/>
    <property type="project" value="UniProtKB-SubCell"/>
</dbReference>
<dbReference type="GO" id="GO:0006310">
    <property type="term" value="P:DNA recombination"/>
    <property type="evidence" value="ECO:0007669"/>
    <property type="project" value="UniProtKB-KW"/>
</dbReference>
<dbReference type="EMBL" id="WWNE01000008">
    <property type="protein sequence ID" value="NBG66599.1"/>
    <property type="molecule type" value="Genomic_DNA"/>
</dbReference>
<proteinExistence type="predicted"/>
<dbReference type="GO" id="GO:0003677">
    <property type="term" value="F:DNA binding"/>
    <property type="evidence" value="ECO:0007669"/>
    <property type="project" value="UniProtKB-UniRule"/>
</dbReference>
<evidence type="ECO:0000256" key="8">
    <source>
        <dbReference type="ARBA" id="ARBA00023306"/>
    </source>
</evidence>